<dbReference type="Gene3D" id="3.40.50.720">
    <property type="entry name" value="NAD(P)-binding Rossmann-like Domain"/>
    <property type="match status" value="1"/>
</dbReference>
<keyword evidence="4" id="KW-1185">Reference proteome</keyword>
<gene>
    <name evidence="3" type="ORF">TRITD_4Bv1G002190</name>
</gene>
<evidence type="ECO:0000313" key="4">
    <source>
        <dbReference type="Proteomes" id="UP000324705"/>
    </source>
</evidence>
<dbReference type="Pfam" id="PF07993">
    <property type="entry name" value="NAD_binding_4"/>
    <property type="match status" value="1"/>
</dbReference>
<comment type="function">
    <text evidence="1">Catalyzes the reduction of fatty acyl-CoA to fatty alcohols.</text>
</comment>
<accession>A0A9R0SSD5</accession>
<dbReference type="SUPFAM" id="SSF51735">
    <property type="entry name" value="NAD(P)-binding Rossmann-fold domains"/>
    <property type="match status" value="1"/>
</dbReference>
<dbReference type="Gramene" id="TRITD4Bv1G002190.11">
    <property type="protein sequence ID" value="TRITD4Bv1G002190.11"/>
    <property type="gene ID" value="TRITD4Bv1G002190"/>
</dbReference>
<keyword evidence="1" id="KW-0521">NADP</keyword>
<dbReference type="PANTHER" id="PTHR11011:SF75">
    <property type="entry name" value="FATTY ACYL-COA REDUCTASE"/>
    <property type="match status" value="1"/>
</dbReference>
<comment type="similarity">
    <text evidence="1">Belongs to the fatty acyl-CoA reductase family.</text>
</comment>
<dbReference type="InterPro" id="IPR036291">
    <property type="entry name" value="NAD(P)-bd_dom_sf"/>
</dbReference>
<dbReference type="GO" id="GO:0035336">
    <property type="term" value="P:long-chain fatty-acyl-CoA metabolic process"/>
    <property type="evidence" value="ECO:0007669"/>
    <property type="project" value="TreeGrafter"/>
</dbReference>
<evidence type="ECO:0000256" key="1">
    <source>
        <dbReference type="RuleBase" id="RU363097"/>
    </source>
</evidence>
<organism evidence="3 4">
    <name type="scientific">Triticum turgidum subsp. durum</name>
    <name type="common">Durum wheat</name>
    <name type="synonym">Triticum durum</name>
    <dbReference type="NCBI Taxonomy" id="4567"/>
    <lineage>
        <taxon>Eukaryota</taxon>
        <taxon>Viridiplantae</taxon>
        <taxon>Streptophyta</taxon>
        <taxon>Embryophyta</taxon>
        <taxon>Tracheophyta</taxon>
        <taxon>Spermatophyta</taxon>
        <taxon>Magnoliopsida</taxon>
        <taxon>Liliopsida</taxon>
        <taxon>Poales</taxon>
        <taxon>Poaceae</taxon>
        <taxon>BOP clade</taxon>
        <taxon>Pooideae</taxon>
        <taxon>Triticodae</taxon>
        <taxon>Triticeae</taxon>
        <taxon>Triticinae</taxon>
        <taxon>Triticum</taxon>
    </lineage>
</organism>
<evidence type="ECO:0000313" key="3">
    <source>
        <dbReference type="EMBL" id="VAI00663.1"/>
    </source>
</evidence>
<sequence>MDARAVAGCFRGKTILVTGSTGFLGKLMVEKILRVQPDVKKLYLLVRAPDVASAEQRILTQFVLVSRLQVLGKDLFNTLREKHGLAGFQKLIKEKIVPLAGDVGSHNFRLDSSRADDLCEEIDIIIHGAATTSFYERYNS</sequence>
<dbReference type="AlphaFoldDB" id="A0A9R0SSD5"/>
<reference evidence="3 4" key="1">
    <citation type="submission" date="2017-09" db="EMBL/GenBank/DDBJ databases">
        <authorList>
            <consortium name="International Durum Wheat Genome Sequencing Consortium (IDWGSC)"/>
            <person name="Milanesi L."/>
        </authorList>
    </citation>
    <scope>NUCLEOTIDE SEQUENCE [LARGE SCALE GENOMIC DNA]</scope>
    <source>
        <strain evidence="4">cv. Svevo</strain>
    </source>
</reference>
<dbReference type="GO" id="GO:0102965">
    <property type="term" value="F:alcohol-forming long-chain fatty acyl-CoA reductase activity"/>
    <property type="evidence" value="ECO:0007669"/>
    <property type="project" value="UniProtKB-EC"/>
</dbReference>
<evidence type="ECO:0000259" key="2">
    <source>
        <dbReference type="Pfam" id="PF07993"/>
    </source>
</evidence>
<dbReference type="EMBL" id="LT934118">
    <property type="protein sequence ID" value="VAI00663.1"/>
    <property type="molecule type" value="Genomic_DNA"/>
</dbReference>
<dbReference type="InterPro" id="IPR026055">
    <property type="entry name" value="FAR"/>
</dbReference>
<proteinExistence type="inferred from homology"/>
<keyword evidence="1" id="KW-0444">Lipid biosynthesis</keyword>
<keyword evidence="1" id="KW-0443">Lipid metabolism</keyword>
<protein>
    <recommendedName>
        <fullName evidence="1">Fatty acyl-CoA reductase</fullName>
        <ecNumber evidence="1">1.2.1.84</ecNumber>
    </recommendedName>
</protein>
<dbReference type="EC" id="1.2.1.84" evidence="1"/>
<keyword evidence="1" id="KW-0560">Oxidoreductase</keyword>
<dbReference type="Proteomes" id="UP000324705">
    <property type="component" value="Chromosome 4B"/>
</dbReference>
<name>A0A9R0SSD5_TRITD</name>
<comment type="catalytic activity">
    <reaction evidence="1">
        <text>a long-chain fatty acyl-CoA + 2 NADPH + 2 H(+) = a long-chain primary fatty alcohol + 2 NADP(+) + CoA</text>
        <dbReference type="Rhea" id="RHEA:52716"/>
        <dbReference type="ChEBI" id="CHEBI:15378"/>
        <dbReference type="ChEBI" id="CHEBI:57287"/>
        <dbReference type="ChEBI" id="CHEBI:57783"/>
        <dbReference type="ChEBI" id="CHEBI:58349"/>
        <dbReference type="ChEBI" id="CHEBI:77396"/>
        <dbReference type="ChEBI" id="CHEBI:83139"/>
        <dbReference type="EC" id="1.2.1.84"/>
    </reaction>
</comment>
<dbReference type="GO" id="GO:0080019">
    <property type="term" value="F:alcohol-forming very long-chain fatty acyl-CoA reductase activity"/>
    <property type="evidence" value="ECO:0007669"/>
    <property type="project" value="InterPro"/>
</dbReference>
<dbReference type="GO" id="GO:0010345">
    <property type="term" value="P:suberin biosynthetic process"/>
    <property type="evidence" value="ECO:0007669"/>
    <property type="project" value="TreeGrafter"/>
</dbReference>
<dbReference type="PANTHER" id="PTHR11011">
    <property type="entry name" value="MALE STERILITY PROTEIN 2-RELATED"/>
    <property type="match status" value="1"/>
</dbReference>
<dbReference type="InterPro" id="IPR013120">
    <property type="entry name" value="FAR_NAD-bd"/>
</dbReference>
<feature type="domain" description="Thioester reductase (TE)" evidence="2">
    <location>
        <begin position="17"/>
        <end position="139"/>
    </location>
</feature>